<reference evidence="2" key="1">
    <citation type="submission" date="2023-10" db="EMBL/GenBank/DDBJ databases">
        <authorList>
            <person name="Chen Y."/>
            <person name="Shah S."/>
            <person name="Dougan E. K."/>
            <person name="Thang M."/>
            <person name="Chan C."/>
        </authorList>
    </citation>
    <scope>NUCLEOTIDE SEQUENCE [LARGE SCALE GENOMIC DNA]</scope>
</reference>
<feature type="compositionally biased region" description="Low complexity" evidence="1">
    <location>
        <begin position="103"/>
        <end position="136"/>
    </location>
</feature>
<feature type="compositionally biased region" description="Basic residues" evidence="1">
    <location>
        <begin position="422"/>
        <end position="436"/>
    </location>
</feature>
<evidence type="ECO:0008006" key="4">
    <source>
        <dbReference type="Google" id="ProtNLM"/>
    </source>
</evidence>
<evidence type="ECO:0000256" key="1">
    <source>
        <dbReference type="SAM" id="MobiDB-lite"/>
    </source>
</evidence>
<feature type="compositionally biased region" description="Gly residues" evidence="1">
    <location>
        <begin position="373"/>
        <end position="393"/>
    </location>
</feature>
<organism evidence="2 3">
    <name type="scientific">Prorocentrum cordatum</name>
    <dbReference type="NCBI Taxonomy" id="2364126"/>
    <lineage>
        <taxon>Eukaryota</taxon>
        <taxon>Sar</taxon>
        <taxon>Alveolata</taxon>
        <taxon>Dinophyceae</taxon>
        <taxon>Prorocentrales</taxon>
        <taxon>Prorocentraceae</taxon>
        <taxon>Prorocentrum</taxon>
    </lineage>
</organism>
<feature type="compositionally biased region" description="Basic and acidic residues" evidence="1">
    <location>
        <begin position="394"/>
        <end position="409"/>
    </location>
</feature>
<feature type="region of interest" description="Disordered" evidence="1">
    <location>
        <begin position="283"/>
        <end position="436"/>
    </location>
</feature>
<evidence type="ECO:0000313" key="2">
    <source>
        <dbReference type="EMBL" id="CAK0795500.1"/>
    </source>
</evidence>
<dbReference type="EMBL" id="CAUYUJ010001350">
    <property type="protein sequence ID" value="CAK0795500.1"/>
    <property type="molecule type" value="Genomic_DNA"/>
</dbReference>
<comment type="caution">
    <text evidence="2">The sequence shown here is derived from an EMBL/GenBank/DDBJ whole genome shotgun (WGS) entry which is preliminary data.</text>
</comment>
<dbReference type="Proteomes" id="UP001189429">
    <property type="component" value="Unassembled WGS sequence"/>
</dbReference>
<keyword evidence="3" id="KW-1185">Reference proteome</keyword>
<gene>
    <name evidence="2" type="ORF">PCOR1329_LOCUS5162</name>
</gene>
<dbReference type="Gene3D" id="3.10.20.90">
    <property type="entry name" value="Phosphatidylinositol 3-kinase Catalytic Subunit, Chain A, domain 1"/>
    <property type="match status" value="1"/>
</dbReference>
<feature type="compositionally biased region" description="Low complexity" evidence="1">
    <location>
        <begin position="294"/>
        <end position="311"/>
    </location>
</feature>
<feature type="compositionally biased region" description="Acidic residues" evidence="1">
    <location>
        <begin position="347"/>
        <end position="368"/>
    </location>
</feature>
<feature type="region of interest" description="Disordered" evidence="1">
    <location>
        <begin position="99"/>
        <end position="161"/>
    </location>
</feature>
<name>A0ABN9PQV1_9DINO</name>
<accession>A0ABN9PQV1</accession>
<evidence type="ECO:0000313" key="3">
    <source>
        <dbReference type="Proteomes" id="UP001189429"/>
    </source>
</evidence>
<sequence length="436" mass="44461">MPYANESPAALRQKHPSRVPVVCRSAGGGQTLRLLVPKGMDGEGFKDAVSKHRSFPAGLLVVGGQPLRKSDDFGTLDSRYGHPQGCLEVLCHSRPAASEAADSSSVRAAAGSEAGSSEEGRPATAASSEAPAAAAQPRPPPRARRRASTPEAARKLLRRHPSRVPVICSRAPAADGGAAAELPRGARKMLAPRGMLCGELRDVICRQLAAHEGGVGGTGQADLVAGGTRLEPGTKVADAFDRHRAEDGLLYVSLAPPAAPPPRGPSAAVLVVLPQGEVARAGGAAGARGEAEAEAAPVAEEACKEAAPVQDAAEEEQAPQEAEQPARGPGAQPEQFFIEDGNAMPSAEEEGAPSVSDEEPASAEEAAAEPEGPRGGAAGARGGGEGAVSGGGEAARERGRRAEAEESGARRRPRGACGSAARRSRSSWRPRSCTRA</sequence>
<protein>
    <recommendedName>
        <fullName evidence="4">Autophagy-related protein</fullName>
    </recommendedName>
</protein>
<proteinExistence type="predicted"/>